<proteinExistence type="predicted"/>
<dbReference type="Proteomes" id="UP000637513">
    <property type="component" value="Unassembled WGS sequence"/>
</dbReference>
<dbReference type="InterPro" id="IPR021352">
    <property type="entry name" value="DUF2971"/>
</dbReference>
<comment type="caution">
    <text evidence="1">The sequence shown here is derived from an EMBL/GenBank/DDBJ whole genome shotgun (WGS) entry which is preliminary data.</text>
</comment>
<dbReference type="RefSeq" id="WP_249303123.1">
    <property type="nucleotide sequence ID" value="NZ_JACRSW010000011.1"/>
</dbReference>
<dbReference type="Pfam" id="PF11185">
    <property type="entry name" value="DUF2971"/>
    <property type="match status" value="1"/>
</dbReference>
<accession>A0ABR7MU54</accession>
<name>A0ABR7MU54_9FIRM</name>
<organism evidence="1 2">
    <name type="scientific">Jutongia hominis</name>
    <dbReference type="NCBI Taxonomy" id="2763664"/>
    <lineage>
        <taxon>Bacteria</taxon>
        <taxon>Bacillati</taxon>
        <taxon>Bacillota</taxon>
        <taxon>Clostridia</taxon>
        <taxon>Lachnospirales</taxon>
        <taxon>Lachnospiraceae</taxon>
        <taxon>Jutongia</taxon>
    </lineage>
</organism>
<dbReference type="EMBL" id="JACRSW010000011">
    <property type="protein sequence ID" value="MBC8556748.1"/>
    <property type="molecule type" value="Genomic_DNA"/>
</dbReference>
<evidence type="ECO:0000313" key="1">
    <source>
        <dbReference type="EMBL" id="MBC8556748.1"/>
    </source>
</evidence>
<reference evidence="1 2" key="1">
    <citation type="submission" date="2020-08" db="EMBL/GenBank/DDBJ databases">
        <title>Genome public.</title>
        <authorList>
            <person name="Liu C."/>
            <person name="Sun Q."/>
        </authorList>
    </citation>
    <scope>NUCLEOTIDE SEQUENCE [LARGE SCALE GENOMIC DNA]</scope>
    <source>
        <strain evidence="1 2">BX3</strain>
    </source>
</reference>
<gene>
    <name evidence="1" type="ORF">H8700_03375</name>
</gene>
<keyword evidence="2" id="KW-1185">Reference proteome</keyword>
<evidence type="ECO:0000313" key="2">
    <source>
        <dbReference type="Proteomes" id="UP000637513"/>
    </source>
</evidence>
<protein>
    <submittedName>
        <fullName evidence="1">DUF2971 domain-containing protein</fullName>
    </submittedName>
</protein>
<sequence>MTYEDALLSPYISWDSMTQATSIPSKLYKYQAFFDKDGNEKQYWDANMKGQFHMSLGCEFEDVNDCKPFFDKVSIMEHINNFFESLGIESREITLYLNETNNVITEKYFTEIISNYQNFIRVGCFTDDPDNNEMWNKYAFQKSGYCIEYDTQKNQLFSLSTLPVLYSDEPYDSSLTLANSIIIECYRNAKQYSEQEILERFHSIYEKIMKTAYIPVFIKQKQVWQFEREYRMFLLKNRTTRDGIIKAEDYLDSSYNIDLSKSVSAVHLGENFNRNKEYQALLDKVTTICQEKGIDLVYRGR</sequence>